<dbReference type="InterPro" id="IPR046758">
    <property type="entry name" value="Sey1/RHD3-like_3HB"/>
</dbReference>
<dbReference type="PROSITE" id="PS51715">
    <property type="entry name" value="G_GB1_RHD3"/>
    <property type="match status" value="1"/>
</dbReference>
<evidence type="ECO:0000256" key="1">
    <source>
        <dbReference type="ARBA" id="ARBA00022692"/>
    </source>
</evidence>
<sequence length="918" mass="105696">MESSNHLPNKDSDTVSVSPVEFSNYQCEINPGFNDFLKKSGFEGFGFKFNVVTILGSQSSGKSHLLNSLFNASFQTMDASKGHSQTTKGIWGSLVLPKDISMNATVVFDSEGTDSRERGEGRLTFEHRSSLFCLALSDVVIVNIWYNSMGNLTGSNYGLLKTVVEANLELVDTNNEENYKTVLFFCVRDWSPSLSPLNVVKDYVLNNYMSSIWNEISKPARFENLGVESLFEIRVFGLSNAVTQSESFEMDVKEVKKTWNSLKPREYSRRVPSDGFFVYSKNVWKTIIEQNHLDIPTQKEMLSSYRCSEIKTMILESLTNALPELKEKDFSEYLMGLLTKVENQYFSQASKYDPLVSKRVGKELLEQVCRKFQPYFESALGDYVKKLAVESSSLLDKEFSVNSSGKELKVSNARPYTVWPNFSKKCEELQKKQTEKLSQHLSSFKVTFKRTVSFEFEFDYQPLKDHLNLLVSSEFEVLRSRHLELLKQQLDSMCNSSFALVKNNMMDRSLNEDQFWDYFDELFDETHKNCVDQLTTSYVGLVKGATRTEFEQLSLVLLLKATQRNFEELQNNLEQVLLERFDKFFNYQEFKGELIPTEWHKQSAQDLNNRYKESKEDALTLLQVLKTTKTKKLPSFDANYVKKNQYFYSTLEGPVSDKYSSPLTEQFTMELTNSCSKKFMEMYKNAQVVQNAGTSVSSWRNIPPVFWLVLLVLGWNEIRAAFRVLLKFYILIPLLIVSYFTFSYSANKLLGPKANEYVKPVRDKALSLLTALFAWFVRTLHMIASKSSSFKQQTKNLKMAKKGTKNRDSDDEYVGKTVTKSSHSIYKHREPMDINLIVDHDEVEAEKNNLPCWRAAYASGPARPQRHLCVICGFFANYKCRNCATRRIEAINSYYCSLRCLEVHNETNCGKAVHLAQW</sequence>
<dbReference type="Pfam" id="PF04438">
    <property type="entry name" value="zf-HIT"/>
    <property type="match status" value="1"/>
</dbReference>
<dbReference type="Pfam" id="PF05879">
    <property type="entry name" value="RHD3_GTPase"/>
    <property type="match status" value="1"/>
</dbReference>
<evidence type="ECO:0000256" key="6">
    <source>
        <dbReference type="ARBA" id="ARBA00023134"/>
    </source>
</evidence>
<dbReference type="SUPFAM" id="SSF52540">
    <property type="entry name" value="P-loop containing nucleoside triphosphate hydrolases"/>
    <property type="match status" value="1"/>
</dbReference>
<dbReference type="Pfam" id="PF20428">
    <property type="entry name" value="Sey1_3HB"/>
    <property type="match status" value="1"/>
</dbReference>
<evidence type="ECO:0000313" key="12">
    <source>
        <dbReference type="EMBL" id="SVP95257.1"/>
    </source>
</evidence>
<reference evidence="11" key="1">
    <citation type="submission" date="2018-07" db="EMBL/GenBank/DDBJ databases">
        <authorList>
            <person name="Quirk P.G."/>
            <person name="Krulwich T.A."/>
        </authorList>
    </citation>
    <scope>NUCLEOTIDE SEQUENCE</scope>
    <source>
        <strain evidence="11">Anand</strain>
    </source>
</reference>
<name>A0A3B0MYE5_THEAN</name>
<keyword evidence="1 9" id="KW-0812">Transmembrane</keyword>
<keyword evidence="4 9" id="KW-0256">Endoplasmic reticulum</keyword>
<dbReference type="Gene3D" id="3.40.50.300">
    <property type="entry name" value="P-loop containing nucleotide triphosphate hydrolases"/>
    <property type="match status" value="1"/>
</dbReference>
<comment type="subcellular location">
    <subcellularLocation>
        <location evidence="9">Endoplasmic reticulum membrane</location>
        <topology evidence="9">Multi-pass membrane protein</topology>
    </subcellularLocation>
</comment>
<dbReference type="PANTHER" id="PTHR45923">
    <property type="entry name" value="PROTEIN SEY1"/>
    <property type="match status" value="1"/>
</dbReference>
<keyword evidence="6 9" id="KW-0342">GTP-binding</keyword>
<feature type="topological domain" description="Lumenal" evidence="9">
    <location>
        <begin position="723"/>
        <end position="725"/>
    </location>
</feature>
<dbReference type="VEuPathDB" id="PiroplasmaDB:TA08650"/>
<dbReference type="CDD" id="cd01851">
    <property type="entry name" value="GBP"/>
    <property type="match status" value="1"/>
</dbReference>
<dbReference type="HAMAP" id="MF_03109">
    <property type="entry name" value="Sey1"/>
    <property type="match status" value="1"/>
</dbReference>
<dbReference type="EC" id="3.6.5.-" evidence="9"/>
<dbReference type="InterPro" id="IPR027417">
    <property type="entry name" value="P-loop_NTPase"/>
</dbReference>
<accession>A0A3B0MYE5</accession>
<dbReference type="AlphaFoldDB" id="A0A3B0MYE5"/>
<comment type="function">
    <text evidence="8">Probable GTP-binding protein involved in generating and maintaining the structure of the tubular endoplasmic reticulum network.</text>
</comment>
<dbReference type="EMBL" id="UIVT01000004">
    <property type="protein sequence ID" value="SVP94412.1"/>
    <property type="molecule type" value="Genomic_DNA"/>
</dbReference>
<evidence type="ECO:0000256" key="8">
    <source>
        <dbReference type="ARBA" id="ARBA00029381"/>
    </source>
</evidence>
<keyword evidence="3 9" id="KW-0378">Hydrolase</keyword>
<feature type="binding site" evidence="9">
    <location>
        <begin position="56"/>
        <end position="63"/>
    </location>
    <ligand>
        <name>GTP</name>
        <dbReference type="ChEBI" id="CHEBI:37565"/>
    </ligand>
</feature>
<comment type="function">
    <text evidence="9">Probable GTP-binding protein that may be involved in cell development.</text>
</comment>
<dbReference type="EMBL" id="UIVS01000004">
    <property type="protein sequence ID" value="SVP95257.1"/>
    <property type="molecule type" value="Genomic_DNA"/>
</dbReference>
<feature type="domain" description="GB1/RHD3-type G" evidence="10">
    <location>
        <begin position="46"/>
        <end position="280"/>
    </location>
</feature>
<dbReference type="InterPro" id="IPR007529">
    <property type="entry name" value="Znf_HIT"/>
</dbReference>
<evidence type="ECO:0000256" key="3">
    <source>
        <dbReference type="ARBA" id="ARBA00022801"/>
    </source>
</evidence>
<keyword evidence="7 9" id="KW-0472">Membrane</keyword>
<dbReference type="GO" id="GO:0003924">
    <property type="term" value="F:GTPase activity"/>
    <property type="evidence" value="ECO:0007669"/>
    <property type="project" value="UniProtKB-UniRule"/>
</dbReference>
<dbReference type="GO" id="GO:0005789">
    <property type="term" value="C:endoplasmic reticulum membrane"/>
    <property type="evidence" value="ECO:0007669"/>
    <property type="project" value="UniProtKB-SubCell"/>
</dbReference>
<evidence type="ECO:0000256" key="2">
    <source>
        <dbReference type="ARBA" id="ARBA00022741"/>
    </source>
</evidence>
<dbReference type="InterPro" id="IPR008803">
    <property type="entry name" value="RHD3/Sey1"/>
</dbReference>
<dbReference type="GO" id="GO:0016320">
    <property type="term" value="P:endoplasmic reticulum membrane fusion"/>
    <property type="evidence" value="ECO:0007669"/>
    <property type="project" value="TreeGrafter"/>
</dbReference>
<dbReference type="CDD" id="cd21437">
    <property type="entry name" value="zf-HIT_ZNHIT1_like"/>
    <property type="match status" value="1"/>
</dbReference>
<dbReference type="GO" id="GO:0005525">
    <property type="term" value="F:GTP binding"/>
    <property type="evidence" value="ECO:0007669"/>
    <property type="project" value="UniProtKB-UniRule"/>
</dbReference>
<comment type="similarity">
    <text evidence="9">Belongs to the TRAFAC class dynamin-like GTPase superfamily. GB1/RHD3 GTPase family. RHD3 subfamily.</text>
</comment>
<gene>
    <name evidence="11" type="ORF">TAT_000341800</name>
    <name evidence="12" type="ORF">TAV_000341600</name>
</gene>
<proteinExistence type="inferred from homology"/>
<evidence type="ECO:0000256" key="7">
    <source>
        <dbReference type="ARBA" id="ARBA00023136"/>
    </source>
</evidence>
<protein>
    <recommendedName>
        <fullName evidence="9">Protein SEY1 homolog</fullName>
        <ecNumber evidence="9">3.6.5.-</ecNumber>
    </recommendedName>
</protein>
<keyword evidence="5 9" id="KW-1133">Transmembrane helix</keyword>
<feature type="topological domain" description="Cytoplasmic" evidence="9">
    <location>
        <begin position="1"/>
        <end position="701"/>
    </location>
</feature>
<evidence type="ECO:0000313" key="11">
    <source>
        <dbReference type="EMBL" id="SVP94412.1"/>
    </source>
</evidence>
<evidence type="ECO:0000259" key="10">
    <source>
        <dbReference type="PROSITE" id="PS51715"/>
    </source>
</evidence>
<feature type="topological domain" description="Cytoplasmic" evidence="9">
    <location>
        <begin position="747"/>
        <end position="918"/>
    </location>
</feature>
<evidence type="ECO:0000256" key="4">
    <source>
        <dbReference type="ARBA" id="ARBA00022824"/>
    </source>
</evidence>
<dbReference type="PANTHER" id="PTHR45923:SF2">
    <property type="entry name" value="PROTEIN SEY1"/>
    <property type="match status" value="1"/>
</dbReference>
<evidence type="ECO:0000256" key="9">
    <source>
        <dbReference type="HAMAP-Rule" id="MF_03109"/>
    </source>
</evidence>
<evidence type="ECO:0000256" key="5">
    <source>
        <dbReference type="ARBA" id="ARBA00022989"/>
    </source>
</evidence>
<keyword evidence="2 9" id="KW-0547">Nucleotide-binding</keyword>
<organism evidence="11">
    <name type="scientific">Theileria annulata</name>
    <dbReference type="NCBI Taxonomy" id="5874"/>
    <lineage>
        <taxon>Eukaryota</taxon>
        <taxon>Sar</taxon>
        <taxon>Alveolata</taxon>
        <taxon>Apicomplexa</taxon>
        <taxon>Aconoidasida</taxon>
        <taxon>Piroplasmida</taxon>
        <taxon>Theileriidae</taxon>
        <taxon>Theileria</taxon>
    </lineage>
</organism>
<dbReference type="InterPro" id="IPR030386">
    <property type="entry name" value="G_GB1_RHD3_dom"/>
</dbReference>